<protein>
    <submittedName>
        <fullName evidence="2">Uncharacterized protein</fullName>
    </submittedName>
</protein>
<comment type="caution">
    <text evidence="2">The sequence shown here is derived from an EMBL/GenBank/DDBJ whole genome shotgun (WGS) entry which is preliminary data.</text>
</comment>
<name>A0A136PMN1_9ACTN</name>
<accession>A0A136PMN1</accession>
<dbReference type="Proteomes" id="UP000070620">
    <property type="component" value="Unassembled WGS sequence"/>
</dbReference>
<reference evidence="2 3" key="1">
    <citation type="submission" date="2016-01" db="EMBL/GenBank/DDBJ databases">
        <title>Whole genome sequence and analysis of Micromonospora rosaria DSM 803, which can produce antibacterial substance rosamicin.</title>
        <authorList>
            <person name="Yang H."/>
            <person name="He X."/>
            <person name="Zhu D."/>
        </authorList>
    </citation>
    <scope>NUCLEOTIDE SEQUENCE [LARGE SCALE GENOMIC DNA]</scope>
    <source>
        <strain evidence="2 3">DSM 803</strain>
    </source>
</reference>
<dbReference type="AlphaFoldDB" id="A0A136PMN1"/>
<evidence type="ECO:0000313" key="2">
    <source>
        <dbReference type="EMBL" id="KXK59618.1"/>
    </source>
</evidence>
<gene>
    <name evidence="2" type="ORF">AWW66_23180</name>
</gene>
<evidence type="ECO:0000313" key="3">
    <source>
        <dbReference type="Proteomes" id="UP000070620"/>
    </source>
</evidence>
<proteinExistence type="predicted"/>
<evidence type="ECO:0000256" key="1">
    <source>
        <dbReference type="SAM" id="MobiDB-lite"/>
    </source>
</evidence>
<dbReference type="EMBL" id="LRQV01000104">
    <property type="protein sequence ID" value="KXK59618.1"/>
    <property type="molecule type" value="Genomic_DNA"/>
</dbReference>
<sequence>MTNLAAALGELGRLVEAWRVSREAVDLYRELAAGNQDAYLPSLAMSLCNVGAVAILVDEPSEPALAATVEGTALLRGLAAAEPGAFTGSLHVATATLTQLQAMLDGQPPGDETEAAEGPDTPTGT</sequence>
<keyword evidence="3" id="KW-1185">Reference proteome</keyword>
<dbReference type="Gene3D" id="1.25.40.10">
    <property type="entry name" value="Tetratricopeptide repeat domain"/>
    <property type="match status" value="1"/>
</dbReference>
<feature type="region of interest" description="Disordered" evidence="1">
    <location>
        <begin position="104"/>
        <end position="125"/>
    </location>
</feature>
<dbReference type="InterPro" id="IPR011990">
    <property type="entry name" value="TPR-like_helical_dom_sf"/>
</dbReference>
<dbReference type="RefSeq" id="WP_067370325.1">
    <property type="nucleotide sequence ID" value="NZ_LRQV01000104.1"/>
</dbReference>
<organism evidence="2 3">
    <name type="scientific">Micromonospora rosaria</name>
    <dbReference type="NCBI Taxonomy" id="47874"/>
    <lineage>
        <taxon>Bacteria</taxon>
        <taxon>Bacillati</taxon>
        <taxon>Actinomycetota</taxon>
        <taxon>Actinomycetes</taxon>
        <taxon>Micromonosporales</taxon>
        <taxon>Micromonosporaceae</taxon>
        <taxon>Micromonospora</taxon>
    </lineage>
</organism>
<dbReference type="OrthoDB" id="3218567at2"/>